<evidence type="ECO:0000313" key="2">
    <source>
        <dbReference type="Proteomes" id="UP000828941"/>
    </source>
</evidence>
<reference evidence="1 2" key="1">
    <citation type="journal article" date="2022" name="DNA Res.">
        <title>Chromosomal-level genome assembly of the orchid tree Bauhinia variegata (Leguminosae; Cercidoideae) supports the allotetraploid origin hypothesis of Bauhinia.</title>
        <authorList>
            <person name="Zhong Y."/>
            <person name="Chen Y."/>
            <person name="Zheng D."/>
            <person name="Pang J."/>
            <person name="Liu Y."/>
            <person name="Luo S."/>
            <person name="Meng S."/>
            <person name="Qian L."/>
            <person name="Wei D."/>
            <person name="Dai S."/>
            <person name="Zhou R."/>
        </authorList>
    </citation>
    <scope>NUCLEOTIDE SEQUENCE [LARGE SCALE GENOMIC DNA]</scope>
    <source>
        <strain evidence="1">BV-YZ2020</strain>
    </source>
</reference>
<dbReference type="Proteomes" id="UP000828941">
    <property type="component" value="Chromosome 6"/>
</dbReference>
<keyword evidence="2" id="KW-1185">Reference proteome</keyword>
<gene>
    <name evidence="1" type="ORF">L6164_015791</name>
</gene>
<sequence>MGSDEDEMIPCLDFYKDGLELKEGSEGWKAMSNKVREACEHHGCFKLVLCDDKMMPSKLREEMLMAMKTLFDLPEETKQKHISPKPYRSYNGKCPIIPLCQSFGIDDANLPLSAHAFTNLMWPHGNPSFCDSMISMSSKMVELSGMILKMIVDGLGLPKH</sequence>
<protein>
    <submittedName>
        <fullName evidence="1">Uncharacterized protein</fullName>
    </submittedName>
</protein>
<evidence type="ECO:0000313" key="1">
    <source>
        <dbReference type="EMBL" id="KAI4337363.1"/>
    </source>
</evidence>
<dbReference type="EMBL" id="CM039431">
    <property type="protein sequence ID" value="KAI4337363.1"/>
    <property type="molecule type" value="Genomic_DNA"/>
</dbReference>
<comment type="caution">
    <text evidence="1">The sequence shown here is derived from an EMBL/GenBank/DDBJ whole genome shotgun (WGS) entry which is preliminary data.</text>
</comment>
<proteinExistence type="predicted"/>
<accession>A0ACB9NLC2</accession>
<name>A0ACB9NLC2_BAUVA</name>
<organism evidence="1 2">
    <name type="scientific">Bauhinia variegata</name>
    <name type="common">Purple orchid tree</name>
    <name type="synonym">Phanera variegata</name>
    <dbReference type="NCBI Taxonomy" id="167791"/>
    <lineage>
        <taxon>Eukaryota</taxon>
        <taxon>Viridiplantae</taxon>
        <taxon>Streptophyta</taxon>
        <taxon>Embryophyta</taxon>
        <taxon>Tracheophyta</taxon>
        <taxon>Spermatophyta</taxon>
        <taxon>Magnoliopsida</taxon>
        <taxon>eudicotyledons</taxon>
        <taxon>Gunneridae</taxon>
        <taxon>Pentapetalae</taxon>
        <taxon>rosids</taxon>
        <taxon>fabids</taxon>
        <taxon>Fabales</taxon>
        <taxon>Fabaceae</taxon>
        <taxon>Cercidoideae</taxon>
        <taxon>Cercideae</taxon>
        <taxon>Bauhiniinae</taxon>
        <taxon>Bauhinia</taxon>
    </lineage>
</organism>